<organism evidence="3 4">
    <name type="scientific">Staphylococcus pseudoxylosus</name>
    <dbReference type="NCBI Taxonomy" id="2282419"/>
    <lineage>
        <taxon>Bacteria</taxon>
        <taxon>Bacillati</taxon>
        <taxon>Bacillota</taxon>
        <taxon>Bacilli</taxon>
        <taxon>Bacillales</taxon>
        <taxon>Staphylococcaceae</taxon>
        <taxon>Staphylococcus</taxon>
    </lineage>
</organism>
<accession>A0AAQ0MHR8</accession>
<keyword evidence="4" id="KW-1185">Reference proteome</keyword>
<feature type="region of interest" description="Disordered" evidence="1">
    <location>
        <begin position="1"/>
        <end position="224"/>
    </location>
</feature>
<evidence type="ECO:0000256" key="1">
    <source>
        <dbReference type="SAM" id="MobiDB-lite"/>
    </source>
</evidence>
<evidence type="ECO:0008006" key="5">
    <source>
        <dbReference type="Google" id="ProtNLM"/>
    </source>
</evidence>
<dbReference type="NCBIfam" id="NF039170">
    <property type="entry name" value="SdrH_fam_CTERM"/>
    <property type="match status" value="1"/>
</dbReference>
<evidence type="ECO:0000313" key="3">
    <source>
        <dbReference type="EMBL" id="RMI84276.1"/>
    </source>
</evidence>
<protein>
    <recommendedName>
        <fullName evidence="5">SdrH protein</fullName>
    </recommendedName>
</protein>
<evidence type="ECO:0000313" key="4">
    <source>
        <dbReference type="Proteomes" id="UP000269505"/>
    </source>
</evidence>
<keyword evidence="2" id="KW-0472">Membrane</keyword>
<name>A0AAQ0MHR8_9STAP</name>
<evidence type="ECO:0000256" key="2">
    <source>
        <dbReference type="SAM" id="Phobius"/>
    </source>
</evidence>
<feature type="compositionally biased region" description="Low complexity" evidence="1">
    <location>
        <begin position="186"/>
        <end position="202"/>
    </location>
</feature>
<dbReference type="RefSeq" id="WP_279634288.1">
    <property type="nucleotide sequence ID" value="NZ_RCVN01000014.1"/>
</dbReference>
<feature type="compositionally biased region" description="Low complexity" evidence="1">
    <location>
        <begin position="149"/>
        <end position="160"/>
    </location>
</feature>
<keyword evidence="2" id="KW-0812">Transmembrane</keyword>
<reference evidence="3 4" key="1">
    <citation type="submission" date="2018-10" db="EMBL/GenBank/DDBJ databases">
        <title>Staphylococcus pseudoxylosus sp. nov., isolated from bovine mastitis.</title>
        <authorList>
            <person name="Macfadyen A.C."/>
            <person name="Leroy S."/>
            <person name="Harrison E.M."/>
            <person name="Parkhill J."/>
            <person name="Holmes M.A."/>
            <person name="Paterson G.K."/>
        </authorList>
    </citation>
    <scope>NUCLEOTIDE SEQUENCE [LARGE SCALE GENOMIC DNA]</scope>
    <source>
        <strain evidence="3 4">S04009</strain>
    </source>
</reference>
<keyword evidence="2" id="KW-1133">Transmembrane helix</keyword>
<feature type="non-terminal residue" evidence="3">
    <location>
        <position position="1"/>
    </location>
</feature>
<sequence length="412" mass="44058">PDTGDGGDNQPNPDNPDSGDDGDGQPNPDNPDTGDGGDNQPNPDNPDTGDGGDDQSNPDNPDTGDGGDHQPNPDNPDTGDGGDHQPNPDNPDTGDGGDNQPNPDNPDNGDSSGSNPNPDNPGNGNEPNEPNKPSGGGSEDPNASHDEGNTNNSNGGSSNTPNYPGADNTKPNGQDGSNVTLNPGHNTDNNDSNTTNNSINHTNNHRNESQYGSSSHHEIASGGASVSYGDLAKSEKSQSNEKQLINRFDQMSAGSFKYNPFVVNQVKQLSSGAKTVTDKEISSVLRRQTFADNAFLNELQKGTNYFKFQYFNVLKSSDYYKNLDNQVLALITGEIGSMPDLKSPKRQQSSGKYEYHSSSEDELTHTTNEQSKNEIDVKFERTLFALITAMIIIFIGIVLGYFVNRRNKKDSK</sequence>
<feature type="compositionally biased region" description="Low complexity" evidence="1">
    <location>
        <begin position="24"/>
        <end position="48"/>
    </location>
</feature>
<feature type="compositionally biased region" description="Basic and acidic residues" evidence="1">
    <location>
        <begin position="353"/>
        <end position="364"/>
    </location>
</feature>
<feature type="compositionally biased region" description="Polar residues" evidence="1">
    <location>
        <begin position="169"/>
        <end position="185"/>
    </location>
</feature>
<dbReference type="EMBL" id="RCVN01000014">
    <property type="protein sequence ID" value="RMI84276.1"/>
    <property type="molecule type" value="Genomic_DNA"/>
</dbReference>
<dbReference type="Proteomes" id="UP000269505">
    <property type="component" value="Unassembled WGS sequence"/>
</dbReference>
<feature type="transmembrane region" description="Helical" evidence="2">
    <location>
        <begin position="383"/>
        <end position="403"/>
    </location>
</feature>
<proteinExistence type="predicted"/>
<dbReference type="AlphaFoldDB" id="A0AAQ0MHR8"/>
<feature type="compositionally biased region" description="Low complexity" evidence="1">
    <location>
        <begin position="90"/>
        <end position="133"/>
    </location>
</feature>
<comment type="caution">
    <text evidence="3">The sequence shown here is derived from an EMBL/GenBank/DDBJ whole genome shotgun (WGS) entry which is preliminary data.</text>
</comment>
<feature type="region of interest" description="Disordered" evidence="1">
    <location>
        <begin position="341"/>
        <end position="370"/>
    </location>
</feature>
<gene>
    <name evidence="3" type="ORF">D9V42_12450</name>
</gene>